<reference evidence="3 4" key="1">
    <citation type="submission" date="2016-09" db="EMBL/GenBank/DDBJ databases">
        <title>Pseudonocardia autotrophica DSM535, a candidate organism with high potential of specific P450 cytochromes.</title>
        <authorList>
            <person name="Grumaz C."/>
            <person name="Vainshtein Y."/>
            <person name="Kirstahler P."/>
            <person name="Sohn K."/>
        </authorList>
    </citation>
    <scope>NUCLEOTIDE SEQUENCE [LARGE SCALE GENOMIC DNA]</scope>
    <source>
        <strain evidence="3 4">DSM 535</strain>
    </source>
</reference>
<comment type="similarity">
    <text evidence="1">Belongs to the amidase family.</text>
</comment>
<dbReference type="Pfam" id="PF01425">
    <property type="entry name" value="Amidase"/>
    <property type="match status" value="1"/>
</dbReference>
<dbReference type="InterPro" id="IPR036928">
    <property type="entry name" value="AS_sf"/>
</dbReference>
<feature type="domain" description="Amidase" evidence="2">
    <location>
        <begin position="27"/>
        <end position="459"/>
    </location>
</feature>
<gene>
    <name evidence="3" type="primary">nylA_2</name>
    <name evidence="3" type="ORF">BG845_04338</name>
</gene>
<organism evidence="3 4">
    <name type="scientific">Pseudonocardia autotrophica</name>
    <name type="common">Amycolata autotrophica</name>
    <name type="synonym">Nocardia autotrophica</name>
    <dbReference type="NCBI Taxonomy" id="2074"/>
    <lineage>
        <taxon>Bacteria</taxon>
        <taxon>Bacillati</taxon>
        <taxon>Actinomycetota</taxon>
        <taxon>Actinomycetes</taxon>
        <taxon>Pseudonocardiales</taxon>
        <taxon>Pseudonocardiaceae</taxon>
        <taxon>Pseudonocardia</taxon>
    </lineage>
</organism>
<dbReference type="InterPro" id="IPR023631">
    <property type="entry name" value="Amidase_dom"/>
</dbReference>
<dbReference type="PANTHER" id="PTHR11895:SF7">
    <property type="entry name" value="GLUTAMYL-TRNA(GLN) AMIDOTRANSFERASE SUBUNIT A, MITOCHONDRIAL"/>
    <property type="match status" value="1"/>
</dbReference>
<protein>
    <submittedName>
        <fullName evidence="3">6-aminohexanoate-cyclic-dimer hydrolase</fullName>
        <ecNumber evidence="3">3.5.2.12</ecNumber>
    </submittedName>
</protein>
<dbReference type="EMBL" id="MIGB01000026">
    <property type="protein sequence ID" value="OSY37932.1"/>
    <property type="molecule type" value="Genomic_DNA"/>
</dbReference>
<dbReference type="OrthoDB" id="5175573at2"/>
<sequence length="487" mass="52037">MDTEEIAWLDATAQAALVREGEVSASELVDAAIARVEKLNPHLNAVVYERFDRARSEAADASLPNGPLRGVPYVAKDLLQTFAGEPQSSGWKVLKDLDFRAPITSYVAQKLTDSGLVRLGQTATPEWGATVSAETDAWGVTPNPWDLSRSAGGSSTGSAVAVASGMVPLAHGNDAGGSVRIPAGWCGLVGLKATRGRTSLGPAFGEFANGHTEEGALTRTVRDSALAMDVIGGAMPGDPYPAPPPARPYVEELTVDPGRLRIGYLRETADDLASFSVDAENAVDTALELLTSLGHEVEDSRPSLLETEGVANRYLEMGSAYMASTANTMEQAIGRALTPEDFSPWVWSMLERGRRNTAVDFLDYLDWRNAASRNTAAWWEAGHDVLVVPTTADVAPAIGELGMRPGETFEDVANRYYRYVPITHVWNATGQPAISLPLYVSPAGLPLGVSFVAAQGREDILYRLAAQIERAAPWADRRPPACFGSVS</sequence>
<keyword evidence="4" id="KW-1185">Reference proteome</keyword>
<dbReference type="STRING" id="2074.BG845_04338"/>
<dbReference type="EC" id="3.5.2.12" evidence="3"/>
<dbReference type="SUPFAM" id="SSF75304">
    <property type="entry name" value="Amidase signature (AS) enzymes"/>
    <property type="match status" value="1"/>
</dbReference>
<evidence type="ECO:0000256" key="1">
    <source>
        <dbReference type="ARBA" id="ARBA00009199"/>
    </source>
</evidence>
<dbReference type="AlphaFoldDB" id="A0A1Y2MRT7"/>
<proteinExistence type="inferred from homology"/>
<evidence type="ECO:0000313" key="4">
    <source>
        <dbReference type="Proteomes" id="UP000194360"/>
    </source>
</evidence>
<dbReference type="PANTHER" id="PTHR11895">
    <property type="entry name" value="TRANSAMIDASE"/>
    <property type="match status" value="1"/>
</dbReference>
<dbReference type="Proteomes" id="UP000194360">
    <property type="component" value="Unassembled WGS sequence"/>
</dbReference>
<evidence type="ECO:0000313" key="3">
    <source>
        <dbReference type="EMBL" id="OSY37932.1"/>
    </source>
</evidence>
<dbReference type="RefSeq" id="WP_158092240.1">
    <property type="nucleotide sequence ID" value="NZ_AP018920.1"/>
</dbReference>
<accession>A0A1Y2MRT7</accession>
<comment type="caution">
    <text evidence="3">The sequence shown here is derived from an EMBL/GenBank/DDBJ whole genome shotgun (WGS) entry which is preliminary data.</text>
</comment>
<evidence type="ECO:0000259" key="2">
    <source>
        <dbReference type="Pfam" id="PF01425"/>
    </source>
</evidence>
<dbReference type="GO" id="GO:0019874">
    <property type="term" value="F:6-aminohexanoate-cyclic-dimer hydrolase activity"/>
    <property type="evidence" value="ECO:0007669"/>
    <property type="project" value="UniProtKB-EC"/>
</dbReference>
<name>A0A1Y2MRT7_PSEAH</name>
<dbReference type="InterPro" id="IPR000120">
    <property type="entry name" value="Amidase"/>
</dbReference>
<dbReference type="Gene3D" id="3.90.1300.10">
    <property type="entry name" value="Amidase signature (AS) domain"/>
    <property type="match status" value="1"/>
</dbReference>
<keyword evidence="3" id="KW-0378">Hydrolase</keyword>